<evidence type="ECO:0000313" key="3">
    <source>
        <dbReference type="Proteomes" id="UP000515733"/>
    </source>
</evidence>
<dbReference type="Pfam" id="PF07963">
    <property type="entry name" value="N_methyl"/>
    <property type="match status" value="1"/>
</dbReference>
<evidence type="ECO:0000256" key="1">
    <source>
        <dbReference type="SAM" id="Phobius"/>
    </source>
</evidence>
<keyword evidence="1" id="KW-1133">Transmembrane helix</keyword>
<accession>A0A6S6XSB6</accession>
<organism evidence="2 3">
    <name type="scientific">Denitratisoma oestradiolicum</name>
    <dbReference type="NCBI Taxonomy" id="311182"/>
    <lineage>
        <taxon>Bacteria</taxon>
        <taxon>Pseudomonadati</taxon>
        <taxon>Pseudomonadota</taxon>
        <taxon>Betaproteobacteria</taxon>
        <taxon>Nitrosomonadales</taxon>
        <taxon>Sterolibacteriaceae</taxon>
        <taxon>Denitratisoma</taxon>
    </lineage>
</organism>
<dbReference type="KEGG" id="doe:DENOEST_0435"/>
<dbReference type="AlphaFoldDB" id="A0A6S6XSB6"/>
<protein>
    <recommendedName>
        <fullName evidence="4">Type II secretion system protein</fullName>
    </recommendedName>
</protein>
<name>A0A6S6XSB6_9PROT</name>
<dbReference type="InterPro" id="IPR012902">
    <property type="entry name" value="N_methyl_site"/>
</dbReference>
<gene>
    <name evidence="2" type="ORF">DENOEST_0435</name>
</gene>
<dbReference type="Proteomes" id="UP000515733">
    <property type="component" value="Chromosome"/>
</dbReference>
<dbReference type="PROSITE" id="PS00409">
    <property type="entry name" value="PROKAR_NTER_METHYL"/>
    <property type="match status" value="1"/>
</dbReference>
<keyword evidence="3" id="KW-1185">Reference proteome</keyword>
<keyword evidence="1" id="KW-0472">Membrane</keyword>
<evidence type="ECO:0008006" key="4">
    <source>
        <dbReference type="Google" id="ProtNLM"/>
    </source>
</evidence>
<sequence>MCASRPGGRGSRRFCSHARGEGRCRGMTLIELVVFIVIVSVGVVGMLSVLNIAVFNSADPMVRKQLLSIAEALLEEVEMQPFTYCDQSDGNWATATAATTAGGCAVFESLGAEAGQQRVPPDPANRFNHVTDYHDLSLAPPISDINGNAATAPEGYSANITVVPEALGGIASADCGAANDCSAMNVVRIRVEVCRATACPSAIGDSIVLEGYRARAWPNDLPW</sequence>
<evidence type="ECO:0000313" key="2">
    <source>
        <dbReference type="EMBL" id="CAB1367600.1"/>
    </source>
</evidence>
<feature type="transmembrane region" description="Helical" evidence="1">
    <location>
        <begin position="29"/>
        <end position="55"/>
    </location>
</feature>
<reference evidence="2 3" key="1">
    <citation type="submission" date="2020-03" db="EMBL/GenBank/DDBJ databases">
        <authorList>
            <consortium name="Genoscope - CEA"/>
            <person name="William W."/>
        </authorList>
    </citation>
    <scope>NUCLEOTIDE SEQUENCE [LARGE SCALE GENOMIC DNA]</scope>
    <source>
        <strain evidence="3">DSM 16959</strain>
    </source>
</reference>
<dbReference type="OrthoDB" id="8759523at2"/>
<dbReference type="EMBL" id="LR778301">
    <property type="protein sequence ID" value="CAB1367600.1"/>
    <property type="molecule type" value="Genomic_DNA"/>
</dbReference>
<keyword evidence="1" id="KW-0812">Transmembrane</keyword>
<proteinExistence type="predicted"/>